<reference evidence="2" key="1">
    <citation type="journal article" date="2019" name="Int. J. Syst. Evol. Microbiol.">
        <title>The Global Catalogue of Microorganisms (GCM) 10K type strain sequencing project: providing services to taxonomists for standard genome sequencing and annotation.</title>
        <authorList>
            <consortium name="The Broad Institute Genomics Platform"/>
            <consortium name="The Broad Institute Genome Sequencing Center for Infectious Disease"/>
            <person name="Wu L."/>
            <person name="Ma J."/>
        </authorList>
    </citation>
    <scope>NUCLEOTIDE SEQUENCE [LARGE SCALE GENOMIC DNA]</scope>
    <source>
        <strain evidence="2">CCUG 53915</strain>
    </source>
</reference>
<proteinExistence type="predicted"/>
<keyword evidence="2" id="KW-1185">Reference proteome</keyword>
<evidence type="ECO:0000313" key="1">
    <source>
        <dbReference type="EMBL" id="MFD1203828.1"/>
    </source>
</evidence>
<evidence type="ECO:0008006" key="3">
    <source>
        <dbReference type="Google" id="ProtNLM"/>
    </source>
</evidence>
<evidence type="ECO:0000313" key="2">
    <source>
        <dbReference type="Proteomes" id="UP001597231"/>
    </source>
</evidence>
<name>A0ABW3TVG0_9BACL</name>
<accession>A0ABW3TVG0</accession>
<organism evidence="1 2">
    <name type="scientific">Sporosarcina contaminans</name>
    <dbReference type="NCBI Taxonomy" id="633403"/>
    <lineage>
        <taxon>Bacteria</taxon>
        <taxon>Bacillati</taxon>
        <taxon>Bacillota</taxon>
        <taxon>Bacilli</taxon>
        <taxon>Bacillales</taxon>
        <taxon>Caryophanaceae</taxon>
        <taxon>Sporosarcina</taxon>
    </lineage>
</organism>
<comment type="caution">
    <text evidence="1">The sequence shown here is derived from an EMBL/GenBank/DDBJ whole genome shotgun (WGS) entry which is preliminary data.</text>
</comment>
<sequence>MHFEQFKEYHEEYLHVIQRAVAHELNIKPAVLSVYERNERRFPNDLLPVMKRYSE</sequence>
<dbReference type="Proteomes" id="UP001597231">
    <property type="component" value="Unassembled WGS sequence"/>
</dbReference>
<dbReference type="RefSeq" id="WP_381479619.1">
    <property type="nucleotide sequence ID" value="NZ_JBHTLT010000010.1"/>
</dbReference>
<dbReference type="EMBL" id="JBHTLT010000010">
    <property type="protein sequence ID" value="MFD1203828.1"/>
    <property type="molecule type" value="Genomic_DNA"/>
</dbReference>
<gene>
    <name evidence="1" type="ORF">ACFQ38_01605</name>
</gene>
<protein>
    <recommendedName>
        <fullName evidence="3">Transcriptional regulator</fullName>
    </recommendedName>
</protein>